<dbReference type="PROSITE" id="PS01187">
    <property type="entry name" value="EGF_CA"/>
    <property type="match status" value="1"/>
</dbReference>
<dbReference type="GO" id="GO:0004674">
    <property type="term" value="F:protein serine/threonine kinase activity"/>
    <property type="evidence" value="ECO:0007669"/>
    <property type="project" value="UniProtKB-KW"/>
</dbReference>
<dbReference type="PROSITE" id="PS00010">
    <property type="entry name" value="ASX_HYDROXYL"/>
    <property type="match status" value="1"/>
</dbReference>
<dbReference type="PROSITE" id="PS00108">
    <property type="entry name" value="PROTEIN_KINASE_ST"/>
    <property type="match status" value="1"/>
</dbReference>
<keyword evidence="4" id="KW-0732">Signal</keyword>
<comment type="caution">
    <text evidence="18">The sequence shown here is derived from an EMBL/GenBank/DDBJ whole genome shotgun (WGS) entry which is preliminary data.</text>
</comment>
<keyword evidence="15" id="KW-0472">Membrane</keyword>
<evidence type="ECO:0000256" key="3">
    <source>
        <dbReference type="ARBA" id="ARBA00022679"/>
    </source>
</evidence>
<evidence type="ECO:0000313" key="18">
    <source>
        <dbReference type="EMBL" id="GFP81286.1"/>
    </source>
</evidence>
<dbReference type="GO" id="GO:0005509">
    <property type="term" value="F:calcium ion binding"/>
    <property type="evidence" value="ECO:0007669"/>
    <property type="project" value="InterPro"/>
</dbReference>
<keyword evidence="1 14" id="KW-0723">Serine/threonine-protein kinase</keyword>
<dbReference type="GO" id="GO:0007166">
    <property type="term" value="P:cell surface receptor signaling pathway"/>
    <property type="evidence" value="ECO:0007669"/>
    <property type="project" value="InterPro"/>
</dbReference>
<dbReference type="OrthoDB" id="4062651at2759"/>
<dbReference type="CDD" id="cd00054">
    <property type="entry name" value="EGF_CA"/>
    <property type="match status" value="1"/>
</dbReference>
<keyword evidence="8 13" id="KW-0067">ATP-binding</keyword>
<dbReference type="GO" id="GO:0005524">
    <property type="term" value="F:ATP binding"/>
    <property type="evidence" value="ECO:0007669"/>
    <property type="project" value="UniProtKB-UniRule"/>
</dbReference>
<keyword evidence="15" id="KW-1133">Transmembrane helix</keyword>
<organism evidence="18 19">
    <name type="scientific">Phtheirospermum japonicum</name>
    <dbReference type="NCBI Taxonomy" id="374723"/>
    <lineage>
        <taxon>Eukaryota</taxon>
        <taxon>Viridiplantae</taxon>
        <taxon>Streptophyta</taxon>
        <taxon>Embryophyta</taxon>
        <taxon>Tracheophyta</taxon>
        <taxon>Spermatophyta</taxon>
        <taxon>Magnoliopsida</taxon>
        <taxon>eudicotyledons</taxon>
        <taxon>Gunneridae</taxon>
        <taxon>Pentapetalae</taxon>
        <taxon>asterids</taxon>
        <taxon>lamiids</taxon>
        <taxon>Lamiales</taxon>
        <taxon>Orobanchaceae</taxon>
        <taxon>Orobanchaceae incertae sedis</taxon>
        <taxon>Phtheirospermum</taxon>
    </lineage>
</organism>
<protein>
    <submittedName>
        <fullName evidence="18">Wall-associated receptor kinase 3</fullName>
    </submittedName>
</protein>
<dbReference type="PANTHER" id="PTHR27005">
    <property type="entry name" value="WALL-ASSOCIATED RECEPTOR KINASE-LIKE 21"/>
    <property type="match status" value="1"/>
</dbReference>
<dbReference type="PROSITE" id="PS50026">
    <property type="entry name" value="EGF_3"/>
    <property type="match status" value="1"/>
</dbReference>
<feature type="binding site" evidence="13">
    <location>
        <position position="219"/>
    </location>
    <ligand>
        <name>ATP</name>
        <dbReference type="ChEBI" id="CHEBI:30616"/>
    </ligand>
</feature>
<gene>
    <name evidence="18" type="ORF">PHJA_000271900</name>
</gene>
<evidence type="ECO:0000256" key="2">
    <source>
        <dbReference type="ARBA" id="ARBA00022536"/>
    </source>
</evidence>
<comment type="caution">
    <text evidence="12">Lacks conserved residue(s) required for the propagation of feature annotation.</text>
</comment>
<dbReference type="InterPro" id="IPR000152">
    <property type="entry name" value="EGF-type_Asp/Asn_hydroxyl_site"/>
</dbReference>
<name>A0A830B3B1_9LAMI</name>
<dbReference type="SUPFAM" id="SSF56112">
    <property type="entry name" value="Protein kinase-like (PK-like)"/>
    <property type="match status" value="1"/>
</dbReference>
<dbReference type="SMART" id="SM00220">
    <property type="entry name" value="S_TKc"/>
    <property type="match status" value="1"/>
</dbReference>
<dbReference type="Gene3D" id="1.10.510.10">
    <property type="entry name" value="Transferase(Phosphotransferase) domain 1"/>
    <property type="match status" value="1"/>
</dbReference>
<dbReference type="PANTHER" id="PTHR27005:SF468">
    <property type="entry name" value="OS01G0310500 PROTEIN"/>
    <property type="match status" value="1"/>
</dbReference>
<feature type="domain" description="EGF-like" evidence="17">
    <location>
        <begin position="64"/>
        <end position="98"/>
    </location>
</feature>
<keyword evidence="5" id="KW-0677">Repeat</keyword>
<comment type="catalytic activity">
    <reaction evidence="11">
        <text>L-threonyl-[protein] + ATP = O-phospho-L-threonyl-[protein] + ADP + H(+)</text>
        <dbReference type="Rhea" id="RHEA:46608"/>
        <dbReference type="Rhea" id="RHEA-COMP:11060"/>
        <dbReference type="Rhea" id="RHEA-COMP:11605"/>
        <dbReference type="ChEBI" id="CHEBI:15378"/>
        <dbReference type="ChEBI" id="CHEBI:30013"/>
        <dbReference type="ChEBI" id="CHEBI:30616"/>
        <dbReference type="ChEBI" id="CHEBI:61977"/>
        <dbReference type="ChEBI" id="CHEBI:456216"/>
    </reaction>
</comment>
<evidence type="ECO:0000256" key="11">
    <source>
        <dbReference type="ARBA" id="ARBA00047951"/>
    </source>
</evidence>
<evidence type="ECO:0000259" key="17">
    <source>
        <dbReference type="PROSITE" id="PS50026"/>
    </source>
</evidence>
<dbReference type="PROSITE" id="PS50011">
    <property type="entry name" value="PROTEIN_KINASE_DOM"/>
    <property type="match status" value="1"/>
</dbReference>
<accession>A0A830B3B1</accession>
<dbReference type="InterPro" id="IPR000742">
    <property type="entry name" value="EGF"/>
</dbReference>
<dbReference type="Gene3D" id="3.30.200.20">
    <property type="entry name" value="Phosphorylase Kinase, domain 1"/>
    <property type="match status" value="1"/>
</dbReference>
<feature type="domain" description="Protein kinase" evidence="16">
    <location>
        <begin position="190"/>
        <end position="451"/>
    </location>
</feature>
<keyword evidence="18" id="KW-0675">Receptor</keyword>
<keyword evidence="7 18" id="KW-0418">Kinase</keyword>
<evidence type="ECO:0000259" key="16">
    <source>
        <dbReference type="PROSITE" id="PS50011"/>
    </source>
</evidence>
<dbReference type="Proteomes" id="UP000653305">
    <property type="component" value="Unassembled WGS sequence"/>
</dbReference>
<evidence type="ECO:0000256" key="5">
    <source>
        <dbReference type="ARBA" id="ARBA00022737"/>
    </source>
</evidence>
<dbReference type="InterPro" id="IPR017441">
    <property type="entry name" value="Protein_kinase_ATP_BS"/>
</dbReference>
<dbReference type="Pfam" id="PF07645">
    <property type="entry name" value="EGF_CA"/>
    <property type="match status" value="1"/>
</dbReference>
<comment type="catalytic activity">
    <reaction evidence="10">
        <text>L-seryl-[protein] + ATP = O-phospho-L-seryl-[protein] + ADP + H(+)</text>
        <dbReference type="Rhea" id="RHEA:17989"/>
        <dbReference type="Rhea" id="RHEA-COMP:9863"/>
        <dbReference type="Rhea" id="RHEA-COMP:11604"/>
        <dbReference type="ChEBI" id="CHEBI:15378"/>
        <dbReference type="ChEBI" id="CHEBI:29999"/>
        <dbReference type="ChEBI" id="CHEBI:30616"/>
        <dbReference type="ChEBI" id="CHEBI:83421"/>
        <dbReference type="ChEBI" id="CHEBI:456216"/>
    </reaction>
</comment>
<dbReference type="SUPFAM" id="SSF57196">
    <property type="entry name" value="EGF/Laminin"/>
    <property type="match status" value="1"/>
</dbReference>
<feature type="transmembrane region" description="Helical" evidence="15">
    <location>
        <begin position="120"/>
        <end position="139"/>
    </location>
</feature>
<dbReference type="InterPro" id="IPR045274">
    <property type="entry name" value="WAK-like"/>
</dbReference>
<dbReference type="Gene3D" id="2.10.25.10">
    <property type="entry name" value="Laminin"/>
    <property type="match status" value="2"/>
</dbReference>
<evidence type="ECO:0000256" key="1">
    <source>
        <dbReference type="ARBA" id="ARBA00022527"/>
    </source>
</evidence>
<evidence type="ECO:0000256" key="14">
    <source>
        <dbReference type="RuleBase" id="RU000304"/>
    </source>
</evidence>
<evidence type="ECO:0000256" key="6">
    <source>
        <dbReference type="ARBA" id="ARBA00022741"/>
    </source>
</evidence>
<dbReference type="FunFam" id="2.10.25.10:FF:000038">
    <property type="entry name" value="Fibrillin 2"/>
    <property type="match status" value="1"/>
</dbReference>
<dbReference type="PROSITE" id="PS00107">
    <property type="entry name" value="PROTEIN_KINASE_ATP"/>
    <property type="match status" value="1"/>
</dbReference>
<dbReference type="InterPro" id="IPR000719">
    <property type="entry name" value="Prot_kinase_dom"/>
</dbReference>
<dbReference type="InterPro" id="IPR018097">
    <property type="entry name" value="EGF_Ca-bd_CS"/>
</dbReference>
<evidence type="ECO:0000256" key="4">
    <source>
        <dbReference type="ARBA" id="ARBA00022729"/>
    </source>
</evidence>
<evidence type="ECO:0000256" key="8">
    <source>
        <dbReference type="ARBA" id="ARBA00022840"/>
    </source>
</evidence>
<dbReference type="InterPro" id="IPR001881">
    <property type="entry name" value="EGF-like_Ca-bd_dom"/>
</dbReference>
<keyword evidence="2 12" id="KW-0245">EGF-like domain</keyword>
<dbReference type="AlphaFoldDB" id="A0A830B3B1"/>
<dbReference type="SMART" id="SM00181">
    <property type="entry name" value="EGF"/>
    <property type="match status" value="2"/>
</dbReference>
<evidence type="ECO:0000313" key="19">
    <source>
        <dbReference type="Proteomes" id="UP000653305"/>
    </source>
</evidence>
<dbReference type="InterPro" id="IPR008271">
    <property type="entry name" value="Ser/Thr_kinase_AS"/>
</dbReference>
<keyword evidence="19" id="KW-1185">Reference proteome</keyword>
<sequence length="498" mass="55557">MPMVTDWAIGNDTNCEMAQMDRSSYACKGANAVCKNRTSNGYGYRCFCKEGYQGNPYLDYGCQDIDECEIPNLNTCEKKCVNTPGGFSCTCPKWYHGDGKRGGKGCIRGYILEAANMKTGISLGVILLLLVACWFHLELKKRRLIRMRQKFFIQNGGMLLQEQLIRRERSSSDTSRIFSEFELQKATDNFNNNMIIGQGGFGTVYKGLLPDNRIVAIKKSKAVDPNQIEQFINETQVPLLVYEFISNGTLYEHVHNKAKARSLSWDLRLKLATETAGVLSYLHSSASTPIIHRDVKSANILLDHTFTAKVSDFGASKLVPLDHTQISTMVQGTLGYLDPEYLQTNQLTEKSDVYSFGVVLVELLTGMRAMSFDRPGEEISLAKFFLSVMKQKRLLHVLEDNVAREGNKERVMRFAELARSCLNVKGDDRPSMKEVAGELEGLRVGAKHSWVQSENNAEDMEFLLGDGFSGITKSVASGFSIGFDSVRDHTALSVDGGR</sequence>
<evidence type="ECO:0000256" key="7">
    <source>
        <dbReference type="ARBA" id="ARBA00022777"/>
    </source>
</evidence>
<dbReference type="InterPro" id="IPR049883">
    <property type="entry name" value="NOTCH1_EGF-like"/>
</dbReference>
<dbReference type="EMBL" id="BMAC01000028">
    <property type="protein sequence ID" value="GFP81286.1"/>
    <property type="molecule type" value="Genomic_DNA"/>
</dbReference>
<keyword evidence="3" id="KW-0808">Transferase</keyword>
<dbReference type="FunFam" id="1.10.510.10:FF:000084">
    <property type="entry name" value="Wall-associated receptor kinase 2"/>
    <property type="match status" value="1"/>
</dbReference>
<dbReference type="InterPro" id="IPR011009">
    <property type="entry name" value="Kinase-like_dom_sf"/>
</dbReference>
<reference evidence="18" key="1">
    <citation type="submission" date="2020-07" db="EMBL/GenBank/DDBJ databases">
        <title>Ethylene signaling mediates host invasion by parasitic plants.</title>
        <authorList>
            <person name="Yoshida S."/>
        </authorList>
    </citation>
    <scope>NUCLEOTIDE SEQUENCE</scope>
    <source>
        <strain evidence="18">Okayama</strain>
    </source>
</reference>
<dbReference type="SMART" id="SM00179">
    <property type="entry name" value="EGF_CA"/>
    <property type="match status" value="1"/>
</dbReference>
<dbReference type="GO" id="GO:0005886">
    <property type="term" value="C:plasma membrane"/>
    <property type="evidence" value="ECO:0007669"/>
    <property type="project" value="TreeGrafter"/>
</dbReference>
<evidence type="ECO:0000256" key="9">
    <source>
        <dbReference type="ARBA" id="ARBA00023157"/>
    </source>
</evidence>
<evidence type="ECO:0000256" key="10">
    <source>
        <dbReference type="ARBA" id="ARBA00047558"/>
    </source>
</evidence>
<keyword evidence="9" id="KW-1015">Disulfide bond</keyword>
<evidence type="ECO:0000256" key="15">
    <source>
        <dbReference type="SAM" id="Phobius"/>
    </source>
</evidence>
<keyword evidence="6 13" id="KW-0547">Nucleotide-binding</keyword>
<comment type="similarity">
    <text evidence="14">Belongs to the protein kinase superfamily.</text>
</comment>
<proteinExistence type="inferred from homology"/>
<keyword evidence="15" id="KW-0812">Transmembrane</keyword>
<dbReference type="Pfam" id="PF00069">
    <property type="entry name" value="Pkinase"/>
    <property type="match status" value="1"/>
</dbReference>
<evidence type="ECO:0000256" key="12">
    <source>
        <dbReference type="PROSITE-ProRule" id="PRU00076"/>
    </source>
</evidence>
<evidence type="ECO:0000256" key="13">
    <source>
        <dbReference type="PROSITE-ProRule" id="PRU10141"/>
    </source>
</evidence>